<dbReference type="GO" id="GO:0022857">
    <property type="term" value="F:transmembrane transporter activity"/>
    <property type="evidence" value="ECO:0007669"/>
    <property type="project" value="TreeGrafter"/>
</dbReference>
<evidence type="ECO:0000256" key="1">
    <source>
        <dbReference type="ARBA" id="ARBA00004202"/>
    </source>
</evidence>
<keyword evidence="4" id="KW-1003">Cell membrane</keyword>
<dbReference type="RefSeq" id="WP_057829735.1">
    <property type="nucleotide sequence ID" value="NZ_AYZE01000016.1"/>
</dbReference>
<keyword evidence="3" id="KW-0813">Transport</keyword>
<keyword evidence="6" id="KW-0067">ATP-binding</keyword>
<dbReference type="InterPro" id="IPR003439">
    <property type="entry name" value="ABC_transporter-like_ATP-bd"/>
</dbReference>
<dbReference type="InterPro" id="IPR015854">
    <property type="entry name" value="ABC_transpr_LolD-like"/>
</dbReference>
<dbReference type="InterPro" id="IPR017911">
    <property type="entry name" value="MacB-like_ATP-bd"/>
</dbReference>
<keyword evidence="14" id="KW-1185">Reference proteome</keyword>
<dbReference type="STRING" id="1423729.FC80_GL001524"/>
<evidence type="ECO:0000256" key="2">
    <source>
        <dbReference type="ARBA" id="ARBA00011131"/>
    </source>
</evidence>
<dbReference type="Proteomes" id="UP000051131">
    <property type="component" value="Unassembled WGS sequence"/>
</dbReference>
<dbReference type="GO" id="GO:0016887">
    <property type="term" value="F:ATP hydrolysis activity"/>
    <property type="evidence" value="ECO:0007669"/>
    <property type="project" value="InterPro"/>
</dbReference>
<comment type="subcellular location">
    <subcellularLocation>
        <location evidence="1">Cell membrane</location>
        <topology evidence="1">Peripheral membrane protein</topology>
    </subcellularLocation>
</comment>
<dbReference type="GO" id="GO:0005524">
    <property type="term" value="F:ATP binding"/>
    <property type="evidence" value="ECO:0007669"/>
    <property type="project" value="UniProtKB-KW"/>
</dbReference>
<accession>A0A0R2CP48</accession>
<dbReference type="GO" id="GO:0005886">
    <property type="term" value="C:plasma membrane"/>
    <property type="evidence" value="ECO:0007669"/>
    <property type="project" value="UniProtKB-SubCell"/>
</dbReference>
<dbReference type="PROSITE" id="PS50893">
    <property type="entry name" value="ABC_TRANSPORTER_2"/>
    <property type="match status" value="1"/>
</dbReference>
<dbReference type="CDD" id="cd03255">
    <property type="entry name" value="ABC_MJ0796_LolCDE_FtsE"/>
    <property type="match status" value="1"/>
</dbReference>
<evidence type="ECO:0000256" key="3">
    <source>
        <dbReference type="ARBA" id="ARBA00022448"/>
    </source>
</evidence>
<dbReference type="InterPro" id="IPR003593">
    <property type="entry name" value="AAA+_ATPase"/>
</dbReference>
<evidence type="ECO:0000313" key="13">
    <source>
        <dbReference type="EMBL" id="KRM90187.1"/>
    </source>
</evidence>
<organism evidence="13 14">
    <name type="scientific">Liquorilactobacillus cacaonum DSM 21116</name>
    <dbReference type="NCBI Taxonomy" id="1423729"/>
    <lineage>
        <taxon>Bacteria</taxon>
        <taxon>Bacillati</taxon>
        <taxon>Bacillota</taxon>
        <taxon>Bacilli</taxon>
        <taxon>Lactobacillales</taxon>
        <taxon>Lactobacillaceae</taxon>
        <taxon>Liquorilactobacillus</taxon>
    </lineage>
</organism>
<reference evidence="13 14" key="1">
    <citation type="journal article" date="2015" name="Genome Announc.">
        <title>Expanding the biotechnology potential of lactobacilli through comparative genomics of 213 strains and associated genera.</title>
        <authorList>
            <person name="Sun Z."/>
            <person name="Harris H.M."/>
            <person name="McCann A."/>
            <person name="Guo C."/>
            <person name="Argimon S."/>
            <person name="Zhang W."/>
            <person name="Yang X."/>
            <person name="Jeffery I.B."/>
            <person name="Cooney J.C."/>
            <person name="Kagawa T.F."/>
            <person name="Liu W."/>
            <person name="Song Y."/>
            <person name="Salvetti E."/>
            <person name="Wrobel A."/>
            <person name="Rasinkangas P."/>
            <person name="Parkhill J."/>
            <person name="Rea M.C."/>
            <person name="O'Sullivan O."/>
            <person name="Ritari J."/>
            <person name="Douillard F.P."/>
            <person name="Paul Ross R."/>
            <person name="Yang R."/>
            <person name="Briner A.E."/>
            <person name="Felis G.E."/>
            <person name="de Vos W.M."/>
            <person name="Barrangou R."/>
            <person name="Klaenhammer T.R."/>
            <person name="Caufield P.W."/>
            <person name="Cui Y."/>
            <person name="Zhang H."/>
            <person name="O'Toole P.W."/>
        </authorList>
    </citation>
    <scope>NUCLEOTIDE SEQUENCE [LARGE SCALE GENOMIC DNA]</scope>
    <source>
        <strain evidence="13 14">DSM 21116</strain>
    </source>
</reference>
<feature type="domain" description="ABC transporter" evidence="12">
    <location>
        <begin position="4"/>
        <end position="224"/>
    </location>
</feature>
<dbReference type="PATRIC" id="fig|1423729.3.peg.1546"/>
<dbReference type="InterPro" id="IPR017871">
    <property type="entry name" value="ABC_transporter-like_CS"/>
</dbReference>
<keyword evidence="5" id="KW-0547">Nucleotide-binding</keyword>
<dbReference type="AlphaFoldDB" id="A0A0R2CP48"/>
<evidence type="ECO:0000256" key="6">
    <source>
        <dbReference type="ARBA" id="ARBA00022840"/>
    </source>
</evidence>
<evidence type="ECO:0000256" key="4">
    <source>
        <dbReference type="ARBA" id="ARBA00022475"/>
    </source>
</evidence>
<evidence type="ECO:0000256" key="10">
    <source>
        <dbReference type="ARBA" id="ARBA00024432"/>
    </source>
</evidence>
<dbReference type="InterPro" id="IPR027417">
    <property type="entry name" value="P-loop_NTPase"/>
</dbReference>
<evidence type="ECO:0000313" key="14">
    <source>
        <dbReference type="Proteomes" id="UP000051131"/>
    </source>
</evidence>
<gene>
    <name evidence="13" type="ORF">FC80_GL001524</name>
</gene>
<comment type="subunit">
    <text evidence="2">The complex is composed of two ATP-binding proteins (HrtA), two transmembrane proteins (HrtB) and a solute-binding protein.</text>
</comment>
<proteinExistence type="inferred from homology"/>
<evidence type="ECO:0000256" key="9">
    <source>
        <dbReference type="ARBA" id="ARBA00024359"/>
    </source>
</evidence>
<evidence type="ECO:0000256" key="8">
    <source>
        <dbReference type="ARBA" id="ARBA00023136"/>
    </source>
</evidence>
<dbReference type="PANTHER" id="PTHR24220">
    <property type="entry name" value="IMPORT ATP-BINDING PROTEIN"/>
    <property type="match status" value="1"/>
</dbReference>
<sequence length="224" mass="25263">MATVILNEINKYFGEKKNRIHVLTEVNFKAQEGELCLVLGPSGSGKSTFLTIAGGIQTPSSGEVIIEGVKLDNLSKKQRERLRLEKIGFVLQNYSLVPYLRVKEQFELAKRVKREGNLSDDDFKKIINQLGIEDLLDQYPKELSGGQRQRVAIARALYSNPAIIFADEPTAALDSQRVTEVGNLFKDLAHEQNKSVIIVTHDLRLKQYADRVYEIMDGTLKEDN</sequence>
<dbReference type="GO" id="GO:0006865">
    <property type="term" value="P:amino acid transport"/>
    <property type="evidence" value="ECO:0007669"/>
    <property type="project" value="UniProtKB-KW"/>
</dbReference>
<evidence type="ECO:0000256" key="5">
    <source>
        <dbReference type="ARBA" id="ARBA00022741"/>
    </source>
</evidence>
<evidence type="ECO:0000256" key="11">
    <source>
        <dbReference type="ARBA" id="ARBA00024721"/>
    </source>
</evidence>
<dbReference type="PANTHER" id="PTHR24220:SF666">
    <property type="entry name" value="HEMIN IMPORT ATP-BINDING PROTEIN HRTA-RELATED"/>
    <property type="match status" value="1"/>
</dbReference>
<dbReference type="GO" id="GO:0098796">
    <property type="term" value="C:membrane protein complex"/>
    <property type="evidence" value="ECO:0007669"/>
    <property type="project" value="UniProtKB-ARBA"/>
</dbReference>
<dbReference type="FunFam" id="3.40.50.300:FF:000032">
    <property type="entry name" value="Export ABC transporter ATP-binding protein"/>
    <property type="match status" value="1"/>
</dbReference>
<comment type="function">
    <text evidence="11">Part of the ABC transporter complex hrt involved in hemin import. Responsible for energy coupling to the transport system.</text>
</comment>
<dbReference type="SUPFAM" id="SSF52540">
    <property type="entry name" value="P-loop containing nucleoside triphosphate hydrolases"/>
    <property type="match status" value="1"/>
</dbReference>
<evidence type="ECO:0000259" key="12">
    <source>
        <dbReference type="PROSITE" id="PS50893"/>
    </source>
</evidence>
<dbReference type="Gene3D" id="3.40.50.300">
    <property type="entry name" value="P-loop containing nucleotide triphosphate hydrolases"/>
    <property type="match status" value="1"/>
</dbReference>
<dbReference type="EMBL" id="AYZE01000016">
    <property type="protein sequence ID" value="KRM90187.1"/>
    <property type="molecule type" value="Genomic_DNA"/>
</dbReference>
<evidence type="ECO:0000256" key="7">
    <source>
        <dbReference type="ARBA" id="ARBA00022970"/>
    </source>
</evidence>
<comment type="caution">
    <text evidence="13">The sequence shown here is derived from an EMBL/GenBank/DDBJ whole genome shotgun (WGS) entry which is preliminary data.</text>
</comment>
<dbReference type="SMART" id="SM00382">
    <property type="entry name" value="AAA"/>
    <property type="match status" value="1"/>
</dbReference>
<dbReference type="Pfam" id="PF00005">
    <property type="entry name" value="ABC_tran"/>
    <property type="match status" value="1"/>
</dbReference>
<dbReference type="PROSITE" id="PS00211">
    <property type="entry name" value="ABC_TRANSPORTER_1"/>
    <property type="match status" value="1"/>
</dbReference>
<comment type="similarity">
    <text evidence="9">Belongs to the ABC transporter superfamily. HrtA family.</text>
</comment>
<keyword evidence="7" id="KW-0029">Amino-acid transport</keyword>
<protein>
    <recommendedName>
        <fullName evidence="10">Putative hemin import ATP-binding protein HrtA</fullName>
    </recommendedName>
</protein>
<dbReference type="OrthoDB" id="9791546at2"/>
<keyword evidence="8" id="KW-0472">Membrane</keyword>
<name>A0A0R2CP48_9LACO</name>